<evidence type="ECO:0000256" key="5">
    <source>
        <dbReference type="ARBA" id="ARBA00021796"/>
    </source>
</evidence>
<evidence type="ECO:0000256" key="3">
    <source>
        <dbReference type="ARBA" id="ARBA00005240"/>
    </source>
</evidence>
<dbReference type="AlphaFoldDB" id="A0A060TBQ9"/>
<keyword evidence="11" id="KW-0067">ATP-binding</keyword>
<keyword evidence="16" id="KW-0539">Nucleus</keyword>
<name>A0A060TBQ9_BLAAD</name>
<dbReference type="InterPro" id="IPR005161">
    <property type="entry name" value="Ku_N"/>
</dbReference>
<evidence type="ECO:0000256" key="14">
    <source>
        <dbReference type="ARBA" id="ARBA00023172"/>
    </source>
</evidence>
<dbReference type="Pfam" id="PF02735">
    <property type="entry name" value="Ku"/>
    <property type="match status" value="1"/>
</dbReference>
<keyword evidence="8" id="KW-0227">DNA damage</keyword>
<keyword evidence="6" id="KW-0158">Chromosome</keyword>
<gene>
    <name evidence="20" type="ORF">GNLVRS02_ARAD1D36938g</name>
</gene>
<evidence type="ECO:0000256" key="12">
    <source>
        <dbReference type="ARBA" id="ARBA00022895"/>
    </source>
</evidence>
<keyword evidence="7" id="KW-0547">Nucleotide-binding</keyword>
<dbReference type="Pfam" id="PF03730">
    <property type="entry name" value="Ku_C"/>
    <property type="match status" value="1"/>
</dbReference>
<comment type="subcellular location">
    <subcellularLocation>
        <location evidence="2">Chromosome</location>
        <location evidence="2">Telomere</location>
    </subcellularLocation>
    <subcellularLocation>
        <location evidence="1">Nucleus</location>
    </subcellularLocation>
</comment>
<dbReference type="PIRSF" id="PIRSF003033">
    <property type="entry name" value="Ku70"/>
    <property type="match status" value="1"/>
</dbReference>
<dbReference type="Gene3D" id="1.10.1600.10">
    <property type="match status" value="1"/>
</dbReference>
<dbReference type="GO" id="GO:0003684">
    <property type="term" value="F:damaged DNA binding"/>
    <property type="evidence" value="ECO:0007669"/>
    <property type="project" value="InterPro"/>
</dbReference>
<dbReference type="GO" id="GO:0003690">
    <property type="term" value="F:double-stranded DNA binding"/>
    <property type="evidence" value="ECO:0007669"/>
    <property type="project" value="TreeGrafter"/>
</dbReference>
<dbReference type="SMART" id="SM00559">
    <property type="entry name" value="Ku78"/>
    <property type="match status" value="1"/>
</dbReference>
<dbReference type="SUPFAM" id="SSF53300">
    <property type="entry name" value="vWA-like"/>
    <property type="match status" value="1"/>
</dbReference>
<feature type="active site" description="Schiff-base intermediate with DNA; for 5'-deoxyribose-5-phosphate lyase activity" evidence="18">
    <location>
        <position position="21"/>
    </location>
</feature>
<dbReference type="GO" id="GO:0006310">
    <property type="term" value="P:DNA recombination"/>
    <property type="evidence" value="ECO:0007669"/>
    <property type="project" value="UniProtKB-KW"/>
</dbReference>
<evidence type="ECO:0000256" key="7">
    <source>
        <dbReference type="ARBA" id="ARBA00022741"/>
    </source>
</evidence>
<dbReference type="InterPro" id="IPR027388">
    <property type="entry name" value="Ku70_bridge/pillars_dom_sf"/>
</dbReference>
<dbReference type="GO" id="GO:0006303">
    <property type="term" value="P:double-strand break repair via nonhomologous end joining"/>
    <property type="evidence" value="ECO:0007669"/>
    <property type="project" value="InterPro"/>
</dbReference>
<accession>A0A060TBQ9</accession>
<keyword evidence="10" id="KW-0347">Helicase</keyword>
<dbReference type="Gene3D" id="4.10.970.10">
    <property type="entry name" value="Ku70, bridge and pillars"/>
    <property type="match status" value="1"/>
</dbReference>
<dbReference type="InterPro" id="IPR036465">
    <property type="entry name" value="vWFA_dom_sf"/>
</dbReference>
<evidence type="ECO:0000256" key="13">
    <source>
        <dbReference type="ARBA" id="ARBA00023125"/>
    </source>
</evidence>
<evidence type="ECO:0000256" key="10">
    <source>
        <dbReference type="ARBA" id="ARBA00022806"/>
    </source>
</evidence>
<evidence type="ECO:0000256" key="18">
    <source>
        <dbReference type="PIRSR" id="PIRSR003033-1"/>
    </source>
</evidence>
<evidence type="ECO:0000256" key="2">
    <source>
        <dbReference type="ARBA" id="ARBA00004574"/>
    </source>
</evidence>
<dbReference type="PANTHER" id="PTHR12604:SF2">
    <property type="entry name" value="X-RAY REPAIR CROSS-COMPLEMENTING PROTEIN 6"/>
    <property type="match status" value="1"/>
</dbReference>
<dbReference type="InterPro" id="IPR016194">
    <property type="entry name" value="SPOC-like_C_dom_sf"/>
</dbReference>
<feature type="domain" description="Ku" evidence="19">
    <location>
        <begin position="305"/>
        <end position="462"/>
    </location>
</feature>
<evidence type="ECO:0000256" key="9">
    <source>
        <dbReference type="ARBA" id="ARBA00022801"/>
    </source>
</evidence>
<dbReference type="Gene3D" id="2.40.290.10">
    <property type="match status" value="1"/>
</dbReference>
<dbReference type="GO" id="GO:0000781">
    <property type="term" value="C:chromosome, telomeric region"/>
    <property type="evidence" value="ECO:0007669"/>
    <property type="project" value="UniProtKB-SubCell"/>
</dbReference>
<dbReference type="SUPFAM" id="SSF100939">
    <property type="entry name" value="SPOC domain-like"/>
    <property type="match status" value="1"/>
</dbReference>
<evidence type="ECO:0000256" key="4">
    <source>
        <dbReference type="ARBA" id="ARBA00012551"/>
    </source>
</evidence>
<dbReference type="EC" id="3.6.4.12" evidence="4"/>
<protein>
    <recommendedName>
        <fullName evidence="5">ATP-dependent DNA helicase II subunit 1</fullName>
        <ecNumber evidence="4">3.6.4.12</ecNumber>
    </recommendedName>
    <alternativeName>
        <fullName evidence="17">ATP-dependent DNA helicase II subunit Ku70</fullName>
    </alternativeName>
</protein>
<keyword evidence="12" id="KW-0779">Telomere</keyword>
<reference evidence="20" key="2">
    <citation type="submission" date="2014-06" db="EMBL/GenBank/DDBJ databases">
        <title>The complete genome of Blastobotrys (Arxula) adeninivorans LS3 - a yeast of biotechnological interest.</title>
        <authorList>
            <person name="Kunze G."/>
            <person name="Gaillardin C."/>
            <person name="Czernicka M."/>
            <person name="Durrens P."/>
            <person name="Martin T."/>
            <person name="Boer E."/>
            <person name="Gabaldon T."/>
            <person name="Cruz J."/>
            <person name="Talla E."/>
            <person name="Marck C."/>
            <person name="Goffeau A."/>
            <person name="Barbe V."/>
            <person name="Baret P."/>
            <person name="Baronian K."/>
            <person name="Beier S."/>
            <person name="Bleykasten C."/>
            <person name="Bode R."/>
            <person name="Casaregola S."/>
            <person name="Despons L."/>
            <person name="Fairhead C."/>
            <person name="Giersberg M."/>
            <person name="Gierski P."/>
            <person name="Hahnel U."/>
            <person name="Hartmann A."/>
            <person name="Jankowska D."/>
            <person name="Jubin C."/>
            <person name="Jung P."/>
            <person name="Lafontaine I."/>
            <person name="Leh-Louis V."/>
            <person name="Lemaire M."/>
            <person name="Marcet-Houben M."/>
            <person name="Mascher M."/>
            <person name="Morel G."/>
            <person name="Richard G.-F."/>
            <person name="Riechen J."/>
            <person name="Sacerdot C."/>
            <person name="Sarkar A."/>
            <person name="Savel G."/>
            <person name="Schacherer J."/>
            <person name="Sherman D."/>
            <person name="Straub M.-L."/>
            <person name="Stein N."/>
            <person name="Thierry A."/>
            <person name="Trautwein-Schult A."/>
            <person name="Westhof E."/>
            <person name="Worch S."/>
            <person name="Dujon B."/>
            <person name="Souciet J.-L."/>
            <person name="Wincker P."/>
            <person name="Scholz U."/>
            <person name="Neuveglise N."/>
        </authorList>
    </citation>
    <scope>NUCLEOTIDE SEQUENCE</scope>
    <source>
        <strain evidence="20">LS3</strain>
    </source>
</reference>
<evidence type="ECO:0000256" key="15">
    <source>
        <dbReference type="ARBA" id="ARBA00023204"/>
    </source>
</evidence>
<dbReference type="GO" id="GO:0016787">
    <property type="term" value="F:hydrolase activity"/>
    <property type="evidence" value="ECO:0007669"/>
    <property type="project" value="UniProtKB-KW"/>
</dbReference>
<dbReference type="Pfam" id="PF03731">
    <property type="entry name" value="Ku_N"/>
    <property type="match status" value="1"/>
</dbReference>
<evidence type="ECO:0000313" key="20">
    <source>
        <dbReference type="EMBL" id="CDP38540.1"/>
    </source>
</evidence>
<evidence type="ECO:0000256" key="6">
    <source>
        <dbReference type="ARBA" id="ARBA00022454"/>
    </source>
</evidence>
<dbReference type="GO" id="GO:0042162">
    <property type="term" value="F:telomeric DNA binding"/>
    <property type="evidence" value="ECO:0007669"/>
    <property type="project" value="InterPro"/>
</dbReference>
<reference evidence="20" key="1">
    <citation type="submission" date="2014-02" db="EMBL/GenBank/DDBJ databases">
        <authorList>
            <person name="Genoscope - CEA"/>
        </authorList>
    </citation>
    <scope>NUCLEOTIDE SEQUENCE</scope>
    <source>
        <strain evidence="20">LS3</strain>
    </source>
</reference>
<comment type="similarity">
    <text evidence="3">Belongs to the ku70 family.</text>
</comment>
<evidence type="ECO:0000256" key="17">
    <source>
        <dbReference type="ARBA" id="ARBA00031811"/>
    </source>
</evidence>
<dbReference type="NCBIfam" id="TIGR00578">
    <property type="entry name" value="ku70"/>
    <property type="match status" value="1"/>
</dbReference>
<dbReference type="GO" id="GO:0003678">
    <property type="term" value="F:DNA helicase activity"/>
    <property type="evidence" value="ECO:0007669"/>
    <property type="project" value="UniProtKB-EC"/>
</dbReference>
<organism evidence="20">
    <name type="scientific">Blastobotrys adeninivorans</name>
    <name type="common">Yeast</name>
    <name type="synonym">Arxula adeninivorans</name>
    <dbReference type="NCBI Taxonomy" id="409370"/>
    <lineage>
        <taxon>Eukaryota</taxon>
        <taxon>Fungi</taxon>
        <taxon>Dikarya</taxon>
        <taxon>Ascomycota</taxon>
        <taxon>Saccharomycotina</taxon>
        <taxon>Dipodascomycetes</taxon>
        <taxon>Dipodascales</taxon>
        <taxon>Trichomonascaceae</taxon>
        <taxon>Blastobotrys</taxon>
    </lineage>
</organism>
<keyword evidence="9" id="KW-0378">Hydrolase</keyword>
<dbReference type="InterPro" id="IPR047087">
    <property type="entry name" value="KU70_core_dom"/>
</dbReference>
<evidence type="ECO:0000259" key="19">
    <source>
        <dbReference type="SMART" id="SM00559"/>
    </source>
</evidence>
<evidence type="ECO:0000256" key="8">
    <source>
        <dbReference type="ARBA" id="ARBA00022763"/>
    </source>
</evidence>
<keyword evidence="15" id="KW-0234">DNA repair</keyword>
<dbReference type="InterPro" id="IPR006164">
    <property type="entry name" value="DNA_bd_Ku70/Ku80"/>
</dbReference>
<evidence type="ECO:0000256" key="1">
    <source>
        <dbReference type="ARBA" id="ARBA00004123"/>
    </source>
</evidence>
<evidence type="ECO:0000256" key="11">
    <source>
        <dbReference type="ARBA" id="ARBA00022840"/>
    </source>
</evidence>
<dbReference type="EMBL" id="HG937694">
    <property type="protein sequence ID" value="CDP38540.1"/>
    <property type="molecule type" value="Genomic_DNA"/>
</dbReference>
<dbReference type="InterPro" id="IPR006165">
    <property type="entry name" value="Ku70"/>
</dbReference>
<keyword evidence="13" id="KW-0238">DNA-binding</keyword>
<proteinExistence type="inferred from homology"/>
<evidence type="ECO:0000256" key="16">
    <source>
        <dbReference type="ARBA" id="ARBA00023242"/>
    </source>
</evidence>
<dbReference type="GO" id="GO:0000723">
    <property type="term" value="P:telomere maintenance"/>
    <property type="evidence" value="ECO:0007669"/>
    <property type="project" value="InterPro"/>
</dbReference>
<dbReference type="GO" id="GO:0005524">
    <property type="term" value="F:ATP binding"/>
    <property type="evidence" value="ECO:0007669"/>
    <property type="project" value="UniProtKB-KW"/>
</dbReference>
<dbReference type="Gene3D" id="3.40.50.410">
    <property type="entry name" value="von Willebrand factor, type A domain"/>
    <property type="match status" value="1"/>
</dbReference>
<dbReference type="InterPro" id="IPR005160">
    <property type="entry name" value="Ku_C"/>
</dbReference>
<dbReference type="PANTHER" id="PTHR12604">
    <property type="entry name" value="KU AUTOANTIGEN DNA HELICASE"/>
    <property type="match status" value="1"/>
</dbReference>
<dbReference type="CDD" id="cd00788">
    <property type="entry name" value="KU70"/>
    <property type="match status" value="1"/>
</dbReference>
<dbReference type="GO" id="GO:0043564">
    <property type="term" value="C:Ku70:Ku80 complex"/>
    <property type="evidence" value="ECO:0007669"/>
    <property type="project" value="InterPro"/>
</dbReference>
<dbReference type="PhylomeDB" id="A0A060TBQ9"/>
<sequence length="628" mass="71850">MDYWDTGIDEDEEVVTETHYKKPKDALLYAIEVSPSMLVKPEGSDRNLVARALKGAYESITNRLIKSPIDTAGVFLYGTEQSTDESTPHVYDVIPLSIPNAESLKRLRELSDEDSKLFQSVCTPVDEDKAGVSLADVFYYANQQYSTKASNFFSRELVIVSDNDNPHTDPKLRKAAKMRAVDLTQLGVRISPILISTPEKPFDTKKFYDELVLMPNTSLLSDEQPLEVLPVSALDMQQHIEAHQVPKRSEFTVQLELAPNVRIGVRGYLPFLRQRIQRQFWIYNKGEKYMLAKDKTVTTLAISGKTVEDKSTIRRTFTFGEEPLPFQPEQIEKLRRVEDPVIRVIGFKLRSSLKYWQNMRHARFIYPYDGELSGSIRAFTSLFKAMVDRDTIAVCWAITRRNSNPRMFALIPSRRRKNEDDDDEMNALEQAYYENFPEGLYMVDLPFCDDLRQTPPAPSCHAPDPLVDTMRGVIENSLMRSGYNPTRYHNSELLGFYKTLRGIALEEEADQEDDKIEDSLMPKFKSINKRAGDSIEQWYKVYEQTLQEQNILRSAGSKRWPDHGDDGSNKQPRVADDVVQLVEQAIADDTLEKCKVADLKQYIEANSIRLPASRVKKELIAAIKSAKK</sequence>
<keyword evidence="14" id="KW-0233">DNA recombination</keyword>